<evidence type="ECO:0000313" key="2">
    <source>
        <dbReference type="Proteomes" id="UP000287651"/>
    </source>
</evidence>
<organism evidence="1 2">
    <name type="scientific">Ensete ventricosum</name>
    <name type="common">Abyssinian banana</name>
    <name type="synonym">Musa ensete</name>
    <dbReference type="NCBI Taxonomy" id="4639"/>
    <lineage>
        <taxon>Eukaryota</taxon>
        <taxon>Viridiplantae</taxon>
        <taxon>Streptophyta</taxon>
        <taxon>Embryophyta</taxon>
        <taxon>Tracheophyta</taxon>
        <taxon>Spermatophyta</taxon>
        <taxon>Magnoliopsida</taxon>
        <taxon>Liliopsida</taxon>
        <taxon>Zingiberales</taxon>
        <taxon>Musaceae</taxon>
        <taxon>Ensete</taxon>
    </lineage>
</organism>
<dbReference type="EMBL" id="AMZH03000861">
    <property type="protein sequence ID" value="RRT81644.1"/>
    <property type="molecule type" value="Genomic_DNA"/>
</dbReference>
<protein>
    <submittedName>
        <fullName evidence="1">Uncharacterized protein</fullName>
    </submittedName>
</protein>
<dbReference type="Proteomes" id="UP000287651">
    <property type="component" value="Unassembled WGS sequence"/>
</dbReference>
<reference evidence="1 2" key="1">
    <citation type="journal article" date="2014" name="Agronomy (Basel)">
        <title>A Draft Genome Sequence for Ensete ventricosum, the Drought-Tolerant Tree Against Hunger.</title>
        <authorList>
            <person name="Harrison J."/>
            <person name="Moore K.A."/>
            <person name="Paszkiewicz K."/>
            <person name="Jones T."/>
            <person name="Grant M."/>
            <person name="Ambacheew D."/>
            <person name="Muzemil S."/>
            <person name="Studholme D.J."/>
        </authorList>
    </citation>
    <scope>NUCLEOTIDE SEQUENCE [LARGE SCALE GENOMIC DNA]</scope>
</reference>
<name>A0A427AZD8_ENSVE</name>
<evidence type="ECO:0000313" key="1">
    <source>
        <dbReference type="EMBL" id="RRT81644.1"/>
    </source>
</evidence>
<sequence>MESMLGQMNGSPVSYPGSRLLEWWSSGREEAPQLRSGTGSCKEVGSGAFIVSVVGHSYLVTLLPLWLTMPSYPSTTPVVLATGYPRWVGHVSGLIVRGCEDVAAMSTSAISFFPPSPGRPSRGARLGC</sequence>
<dbReference type="AlphaFoldDB" id="A0A427AZD8"/>
<gene>
    <name evidence="1" type="ORF">B296_00008825</name>
</gene>
<comment type="caution">
    <text evidence="1">The sequence shown here is derived from an EMBL/GenBank/DDBJ whole genome shotgun (WGS) entry which is preliminary data.</text>
</comment>
<accession>A0A427AZD8</accession>
<proteinExistence type="predicted"/>